<dbReference type="EMBL" id="LCUC01000179">
    <property type="protein sequence ID" value="KKY34892.1"/>
    <property type="molecule type" value="Genomic_DNA"/>
</dbReference>
<dbReference type="SUPFAM" id="SSF53335">
    <property type="entry name" value="S-adenosyl-L-methionine-dependent methyltransferases"/>
    <property type="match status" value="1"/>
</dbReference>
<gene>
    <name evidence="2" type="ORF">UCDDA912_g05128</name>
</gene>
<reference evidence="2 3" key="1">
    <citation type="submission" date="2015-05" db="EMBL/GenBank/DDBJ databases">
        <title>Distinctive expansion of gene families associated with plant cell wall degradation and secondary metabolism in the genomes of grapevine trunk pathogens.</title>
        <authorList>
            <person name="Lawrence D.P."/>
            <person name="Travadon R."/>
            <person name="Rolshausen P.E."/>
            <person name="Baumgartner K."/>
        </authorList>
    </citation>
    <scope>NUCLEOTIDE SEQUENCE [LARGE SCALE GENOMIC DNA]</scope>
    <source>
        <strain evidence="2">DA912</strain>
    </source>
</reference>
<dbReference type="GO" id="GO:0032259">
    <property type="term" value="P:methylation"/>
    <property type="evidence" value="ECO:0007669"/>
    <property type="project" value="UniProtKB-KW"/>
</dbReference>
<evidence type="ECO:0000259" key="1">
    <source>
        <dbReference type="Pfam" id="PF00891"/>
    </source>
</evidence>
<evidence type="ECO:0000313" key="3">
    <source>
        <dbReference type="Proteomes" id="UP000034680"/>
    </source>
</evidence>
<dbReference type="OrthoDB" id="2410195at2759"/>
<protein>
    <submittedName>
        <fullName evidence="2">Putative o-methyltransferase b</fullName>
    </submittedName>
</protein>
<comment type="caution">
    <text evidence="2">The sequence shown here is derived from an EMBL/GenBank/DDBJ whole genome shotgun (WGS) entry which is preliminary data.</text>
</comment>
<dbReference type="PANTHER" id="PTHR43712">
    <property type="entry name" value="PUTATIVE (AFU_ORTHOLOGUE AFUA_4G14580)-RELATED"/>
    <property type="match status" value="1"/>
</dbReference>
<name>A0A0G2FKL2_9PEZI</name>
<keyword evidence="2" id="KW-0808">Transferase</keyword>
<organism evidence="2 3">
    <name type="scientific">Diaporthe ampelina</name>
    <dbReference type="NCBI Taxonomy" id="1214573"/>
    <lineage>
        <taxon>Eukaryota</taxon>
        <taxon>Fungi</taxon>
        <taxon>Dikarya</taxon>
        <taxon>Ascomycota</taxon>
        <taxon>Pezizomycotina</taxon>
        <taxon>Sordariomycetes</taxon>
        <taxon>Sordariomycetidae</taxon>
        <taxon>Diaporthales</taxon>
        <taxon>Diaporthaceae</taxon>
        <taxon>Diaporthe</taxon>
    </lineage>
</organism>
<dbReference type="Proteomes" id="UP000034680">
    <property type="component" value="Unassembled WGS sequence"/>
</dbReference>
<accession>A0A0G2FKL2</accession>
<dbReference type="PANTHER" id="PTHR43712:SF1">
    <property type="entry name" value="HYPOTHETICAL O-METHYLTRANSFERASE (EUROFUNG)-RELATED"/>
    <property type="match status" value="1"/>
</dbReference>
<dbReference type="GO" id="GO:0008171">
    <property type="term" value="F:O-methyltransferase activity"/>
    <property type="evidence" value="ECO:0007669"/>
    <property type="project" value="InterPro"/>
</dbReference>
<dbReference type="InterPro" id="IPR001077">
    <property type="entry name" value="COMT_C"/>
</dbReference>
<dbReference type="Pfam" id="PF00891">
    <property type="entry name" value="Methyltransf_2"/>
    <property type="match status" value="1"/>
</dbReference>
<dbReference type="InterPro" id="IPR029063">
    <property type="entry name" value="SAM-dependent_MTases_sf"/>
</dbReference>
<reference evidence="2 3" key="2">
    <citation type="submission" date="2015-05" db="EMBL/GenBank/DDBJ databases">
        <authorList>
            <person name="Morales-Cruz A."/>
            <person name="Amrine K.C."/>
            <person name="Cantu D."/>
        </authorList>
    </citation>
    <scope>NUCLEOTIDE SEQUENCE [LARGE SCALE GENOMIC DNA]</scope>
    <source>
        <strain evidence="2">DA912</strain>
    </source>
</reference>
<keyword evidence="3" id="KW-1185">Reference proteome</keyword>
<dbReference type="Gene3D" id="3.40.50.150">
    <property type="entry name" value="Vaccinia Virus protein VP39"/>
    <property type="match status" value="1"/>
</dbReference>
<evidence type="ECO:0000313" key="2">
    <source>
        <dbReference type="EMBL" id="KKY34892.1"/>
    </source>
</evidence>
<proteinExistence type="predicted"/>
<dbReference type="AlphaFoldDB" id="A0A0G2FKL2"/>
<keyword evidence="2" id="KW-0489">Methyltransferase</keyword>
<feature type="domain" description="O-methyltransferase C-terminal" evidence="1">
    <location>
        <begin position="192"/>
        <end position="261"/>
    </location>
</feature>
<sequence>MSSHKTTWHPTNQSDETRNEWLDGLQSLQLRLEEPEYVNLRFLNLQAQLTGAQIAEDLNLFQILAESASPLTLTVNELSTITGIKASFMHTFAANKTTKTLAQPKYRGFIYHHFHTVGNIQQGFSNAVTSANHRNLVQVTHTDTKKAFSTDMSGLEWLRPEPRRFEAFQQAMSIAPQSRVPWLGGMGATVHDFFGPQPVTGAMLYYMRNVLHDWPREKAVVILSQVREAMGSGSQVLVDEIVLPTSGAHCHATCTDMLMMTGGAHC</sequence>